<dbReference type="InterPro" id="IPR038255">
    <property type="entry name" value="PBS_linker_sf"/>
</dbReference>
<comment type="caution">
    <text evidence="3">The sequence shown here is derived from an EMBL/GenBank/DDBJ whole genome shotgun (WGS) entry which is preliminary data.</text>
</comment>
<evidence type="ECO:0000313" key="4">
    <source>
        <dbReference type="Proteomes" id="UP000297983"/>
    </source>
</evidence>
<dbReference type="EMBL" id="SOHL01000013">
    <property type="protein sequence ID" value="TFD71224.1"/>
    <property type="molecule type" value="Genomic_DNA"/>
</dbReference>
<feature type="signal peptide" evidence="1">
    <location>
        <begin position="1"/>
        <end position="20"/>
    </location>
</feature>
<dbReference type="Proteomes" id="UP000297983">
    <property type="component" value="Unassembled WGS sequence"/>
</dbReference>
<protein>
    <submittedName>
        <fullName evidence="3">DUF4214 domain-containing protein</fullName>
    </submittedName>
</protein>
<dbReference type="Pfam" id="PF13946">
    <property type="entry name" value="DUF4214"/>
    <property type="match status" value="1"/>
</dbReference>
<dbReference type="Gene3D" id="1.10.3130.20">
    <property type="entry name" value="Phycobilisome linker domain"/>
    <property type="match status" value="1"/>
</dbReference>
<dbReference type="InterPro" id="IPR025282">
    <property type="entry name" value="DUF4214"/>
</dbReference>
<evidence type="ECO:0000259" key="2">
    <source>
        <dbReference type="Pfam" id="PF13946"/>
    </source>
</evidence>
<name>A0A4R9AWD9_9MICO</name>
<proteinExistence type="predicted"/>
<feature type="chain" id="PRO_5020899882" evidence="1">
    <location>
        <begin position="21"/>
        <end position="467"/>
    </location>
</feature>
<feature type="domain" description="DUF4214" evidence="2">
    <location>
        <begin position="311"/>
        <end position="355"/>
    </location>
</feature>
<evidence type="ECO:0000256" key="1">
    <source>
        <dbReference type="SAM" id="SignalP"/>
    </source>
</evidence>
<gene>
    <name evidence="3" type="ORF">E3T50_06490</name>
</gene>
<keyword evidence="4" id="KW-1185">Reference proteome</keyword>
<evidence type="ECO:0000313" key="3">
    <source>
        <dbReference type="EMBL" id="TFD71224.1"/>
    </source>
</evidence>
<sequence length="467" mass="51067">MSALTTLLMMVVGSVVPANALSGNDFDPGRIISDSVFHDSAALDSNQIQQFLNSKLSACKSGYTCLKDFRMDTFDRAAEEPGHCTAYSGAANESASTIIAKASQACGISPKVLLVLLQKETSLITSTSPTAGTYRKAAGYGCPDTSSCDAAYYGFYNQVYMAAWQFRQYTNYPDRRFKIGNIAVGFNPNAGCGSSVVNIQNQATANLYNYTPYQPNTAAVANLYGWGDACSSYGNRNFWRMYSDWFGSTLTGLDSKDATSLVRALYNDILIREPDAGGVSTWHGYLIGRGWPTVSVANGILYSDEYYLQRIDAAYREVLGREPDENGRYDWLSRMRSGQTSVDEIRMTFTSSMEYYMAAGGNDHAYVGVLYSTLLGRPAAQGDLDYWASQASLRGGGYVVSSIWNSYESGTIRLNAIYTTYLKRGVDASGVSSWVPLITAQGDQAARTTIVSSLEYLLQARARYPQP</sequence>
<organism evidence="3 4">
    <name type="scientific">Cryobacterium gelidum</name>
    <dbReference type="NCBI Taxonomy" id="1259164"/>
    <lineage>
        <taxon>Bacteria</taxon>
        <taxon>Bacillati</taxon>
        <taxon>Actinomycetota</taxon>
        <taxon>Actinomycetes</taxon>
        <taxon>Micrococcales</taxon>
        <taxon>Microbacteriaceae</taxon>
        <taxon>Cryobacterium</taxon>
    </lineage>
</organism>
<accession>A0A4R9AWD9</accession>
<keyword evidence="1" id="KW-0732">Signal</keyword>
<dbReference type="AlphaFoldDB" id="A0A4R9AWD9"/>
<reference evidence="3 4" key="1">
    <citation type="submission" date="2019-03" db="EMBL/GenBank/DDBJ databases">
        <title>Genomics of glacier-inhabiting Cryobacterium strains.</title>
        <authorList>
            <person name="Liu Q."/>
            <person name="Xin Y.-H."/>
        </authorList>
    </citation>
    <scope>NUCLEOTIDE SEQUENCE [LARGE SCALE GENOMIC DNA]</scope>
    <source>
        <strain evidence="3 4">Hz16</strain>
    </source>
</reference>